<feature type="domain" description="AB hydrolase-1" evidence="3">
    <location>
        <begin position="33"/>
        <end position="282"/>
    </location>
</feature>
<dbReference type="PANTHER" id="PTHR43039">
    <property type="entry name" value="ESTERASE-RELATED"/>
    <property type="match status" value="1"/>
</dbReference>
<comment type="similarity">
    <text evidence="1">Belongs to the AB hydrolase superfamily.</text>
</comment>
<dbReference type="FunFam" id="3.40.50.1820:FF:000042">
    <property type="entry name" value="probable strigolactone esterase DAD2"/>
    <property type="match status" value="1"/>
</dbReference>
<keyword evidence="5" id="KW-1185">Reference proteome</keyword>
<dbReference type="Gene3D" id="3.40.50.1820">
    <property type="entry name" value="alpha/beta hydrolase"/>
    <property type="match status" value="1"/>
</dbReference>
<dbReference type="InterPro" id="IPR000073">
    <property type="entry name" value="AB_hydrolase_1"/>
</dbReference>
<dbReference type="InterPro" id="IPR029058">
    <property type="entry name" value="AB_hydrolase_fold"/>
</dbReference>
<evidence type="ECO:0000259" key="3">
    <source>
        <dbReference type="Pfam" id="PF12697"/>
    </source>
</evidence>
<evidence type="ECO:0000256" key="2">
    <source>
        <dbReference type="ARBA" id="ARBA00022801"/>
    </source>
</evidence>
<dbReference type="GO" id="GO:0016787">
    <property type="term" value="F:hydrolase activity"/>
    <property type="evidence" value="ECO:0007669"/>
    <property type="project" value="UniProtKB-KW"/>
</dbReference>
<reference evidence="4" key="2">
    <citation type="submission" date="2023-06" db="EMBL/GenBank/DDBJ databases">
        <authorList>
            <person name="Ma L."/>
            <person name="Liu K.-W."/>
            <person name="Li Z."/>
            <person name="Hsiao Y.-Y."/>
            <person name="Qi Y."/>
            <person name="Fu T."/>
            <person name="Tang G."/>
            <person name="Zhang D."/>
            <person name="Sun W.-H."/>
            <person name="Liu D.-K."/>
            <person name="Li Y."/>
            <person name="Chen G.-Z."/>
            <person name="Liu X.-D."/>
            <person name="Liao X.-Y."/>
            <person name="Jiang Y.-T."/>
            <person name="Yu X."/>
            <person name="Hao Y."/>
            <person name="Huang J."/>
            <person name="Zhao X.-W."/>
            <person name="Ke S."/>
            <person name="Chen Y.-Y."/>
            <person name="Wu W.-L."/>
            <person name="Hsu J.-L."/>
            <person name="Lin Y.-F."/>
            <person name="Huang M.-D."/>
            <person name="Li C.-Y."/>
            <person name="Huang L."/>
            <person name="Wang Z.-W."/>
            <person name="Zhao X."/>
            <person name="Zhong W.-Y."/>
            <person name="Peng D.-H."/>
            <person name="Ahmad S."/>
            <person name="Lan S."/>
            <person name="Zhang J.-S."/>
            <person name="Tsai W.-C."/>
            <person name="Van De Peer Y."/>
            <person name="Liu Z.-J."/>
        </authorList>
    </citation>
    <scope>NUCLEOTIDE SEQUENCE</scope>
    <source>
        <strain evidence="4">SCP</strain>
        <tissue evidence="4">Leaves</tissue>
    </source>
</reference>
<comment type="caution">
    <text evidence="4">The sequence shown here is derived from an EMBL/GenBank/DDBJ whole genome shotgun (WGS) entry which is preliminary data.</text>
</comment>
<name>A0AAV9AP56_ACOGR</name>
<evidence type="ECO:0000313" key="4">
    <source>
        <dbReference type="EMBL" id="KAK1265720.1"/>
    </source>
</evidence>
<dbReference type="Pfam" id="PF12697">
    <property type="entry name" value="Abhydrolase_6"/>
    <property type="match status" value="1"/>
</dbReference>
<evidence type="ECO:0000256" key="1">
    <source>
        <dbReference type="ARBA" id="ARBA00008645"/>
    </source>
</evidence>
<dbReference type="AlphaFoldDB" id="A0AAV9AP56"/>
<proteinExistence type="inferred from homology"/>
<accession>A0AAV9AP56</accession>
<protein>
    <submittedName>
        <fullName evidence="4">Esterase KAI2</fullName>
    </submittedName>
</protein>
<sequence>MGVLEKAPAVGAVNARVLGSSAGADDNNMMTTIVLAHGYGGDQSVWDYITPQLSKSHRVVTFDWIFSAAAAATSGDTDDAVVAPFDAEKFSSYEAFADELVSLVEIMDLGPVVFVGHSMSGMVGCIASVKRPDLFRHLVLLGSSPRYLNSEDYKGGFEESEVKTLLHNIETNFKAWAHDFASVVVAGADSSAAVAATDRYRAGLTGMRPEVALAVGRAIFLSDNRAVLGLVEVPCTVVQTKADVVVPMHVAEYMQGTMEAALEVVDCEGHVPQLTAPDLVVEVFERILGRV</sequence>
<dbReference type="Proteomes" id="UP001179952">
    <property type="component" value="Unassembled WGS sequence"/>
</dbReference>
<reference evidence="4" key="1">
    <citation type="journal article" date="2023" name="Nat. Commun.">
        <title>Diploid and tetraploid genomes of Acorus and the evolution of monocots.</title>
        <authorList>
            <person name="Ma L."/>
            <person name="Liu K.W."/>
            <person name="Li Z."/>
            <person name="Hsiao Y.Y."/>
            <person name="Qi Y."/>
            <person name="Fu T."/>
            <person name="Tang G.D."/>
            <person name="Zhang D."/>
            <person name="Sun W.H."/>
            <person name="Liu D.K."/>
            <person name="Li Y."/>
            <person name="Chen G.Z."/>
            <person name="Liu X.D."/>
            <person name="Liao X.Y."/>
            <person name="Jiang Y.T."/>
            <person name="Yu X."/>
            <person name="Hao Y."/>
            <person name="Huang J."/>
            <person name="Zhao X.W."/>
            <person name="Ke S."/>
            <person name="Chen Y.Y."/>
            <person name="Wu W.L."/>
            <person name="Hsu J.L."/>
            <person name="Lin Y.F."/>
            <person name="Huang M.D."/>
            <person name="Li C.Y."/>
            <person name="Huang L."/>
            <person name="Wang Z.W."/>
            <person name="Zhao X."/>
            <person name="Zhong W.Y."/>
            <person name="Peng D.H."/>
            <person name="Ahmad S."/>
            <person name="Lan S."/>
            <person name="Zhang J.S."/>
            <person name="Tsai W.C."/>
            <person name="Van de Peer Y."/>
            <person name="Liu Z.J."/>
        </authorList>
    </citation>
    <scope>NUCLEOTIDE SEQUENCE</scope>
    <source>
        <strain evidence="4">SCP</strain>
    </source>
</reference>
<evidence type="ECO:0000313" key="5">
    <source>
        <dbReference type="Proteomes" id="UP001179952"/>
    </source>
</evidence>
<keyword evidence="2" id="KW-0378">Hydrolase</keyword>
<gene>
    <name evidence="4" type="ORF">QJS04_geneDACA023832</name>
</gene>
<organism evidence="4 5">
    <name type="scientific">Acorus gramineus</name>
    <name type="common">Dwarf sweet flag</name>
    <dbReference type="NCBI Taxonomy" id="55184"/>
    <lineage>
        <taxon>Eukaryota</taxon>
        <taxon>Viridiplantae</taxon>
        <taxon>Streptophyta</taxon>
        <taxon>Embryophyta</taxon>
        <taxon>Tracheophyta</taxon>
        <taxon>Spermatophyta</taxon>
        <taxon>Magnoliopsida</taxon>
        <taxon>Liliopsida</taxon>
        <taxon>Acoraceae</taxon>
        <taxon>Acorus</taxon>
    </lineage>
</organism>
<dbReference type="SUPFAM" id="SSF53474">
    <property type="entry name" value="alpha/beta-Hydrolases"/>
    <property type="match status" value="1"/>
</dbReference>
<dbReference type="EMBL" id="JAUJYN010000008">
    <property type="protein sequence ID" value="KAK1265720.1"/>
    <property type="molecule type" value="Genomic_DNA"/>
</dbReference>